<evidence type="ECO:0000313" key="2">
    <source>
        <dbReference type="EMBL" id="RDI75809.1"/>
    </source>
</evidence>
<dbReference type="RefSeq" id="WP_114794694.1">
    <property type="nucleotide sequence ID" value="NZ_QQZY01000001.1"/>
</dbReference>
<dbReference type="Pfam" id="PF01261">
    <property type="entry name" value="AP_endonuc_2"/>
    <property type="match status" value="1"/>
</dbReference>
<reference evidence="3" key="2">
    <citation type="journal article" date="2019" name="MicrobiologyOpen">
        <title>High-quality draft genome sequence of Gaiella occulta isolated from a 150 meter deep mineral water borehole and comparison with the genome sequences of other deep-branching lineages of the phylum Actinobacteria.</title>
        <authorList>
            <person name="Severino R."/>
            <person name="Froufe H.J.C."/>
            <person name="Barroso C."/>
            <person name="Albuquerque L."/>
            <person name="Lobo-da-Cunha A."/>
            <person name="da Costa M.S."/>
            <person name="Egas C."/>
        </authorList>
    </citation>
    <scope>NUCLEOTIDE SEQUENCE [LARGE SCALE GENOMIC DNA]</scope>
    <source>
        <strain evidence="3">F2-233</strain>
    </source>
</reference>
<dbReference type="GO" id="GO:0016853">
    <property type="term" value="F:isomerase activity"/>
    <property type="evidence" value="ECO:0007669"/>
    <property type="project" value="UniProtKB-KW"/>
</dbReference>
<name>A0A7M2Z111_9ACTN</name>
<dbReference type="OrthoDB" id="9801426at2"/>
<accession>A0A7M2Z111</accession>
<dbReference type="SUPFAM" id="SSF51658">
    <property type="entry name" value="Xylose isomerase-like"/>
    <property type="match status" value="1"/>
</dbReference>
<dbReference type="AlphaFoldDB" id="A0A7M2Z111"/>
<dbReference type="Gene3D" id="3.20.20.150">
    <property type="entry name" value="Divalent-metal-dependent TIM barrel enzymes"/>
    <property type="match status" value="1"/>
</dbReference>
<dbReference type="PANTHER" id="PTHR12110">
    <property type="entry name" value="HYDROXYPYRUVATE ISOMERASE"/>
    <property type="match status" value="1"/>
</dbReference>
<keyword evidence="3" id="KW-1185">Reference proteome</keyword>
<keyword evidence="2" id="KW-0413">Isomerase</keyword>
<dbReference type="Proteomes" id="UP000254134">
    <property type="component" value="Unassembled WGS sequence"/>
</dbReference>
<reference evidence="2 3" key="1">
    <citation type="submission" date="2018-07" db="EMBL/GenBank/DDBJ databases">
        <title>High-quality-draft genome sequence of Gaiella occulta.</title>
        <authorList>
            <person name="Severino R."/>
            <person name="Froufe H.J.C."/>
            <person name="Rainey F.A."/>
            <person name="Barroso C."/>
            <person name="Albuquerque L."/>
            <person name="Lobo-Da-Cunha A."/>
            <person name="Da Costa M.S."/>
            <person name="Egas C."/>
        </authorList>
    </citation>
    <scope>NUCLEOTIDE SEQUENCE [LARGE SCALE GENOMIC DNA]</scope>
    <source>
        <strain evidence="2 3">F2-233</strain>
    </source>
</reference>
<sequence length="288" mass="31613">MAATGLRYAVHAYAWTSSWSNADLPIIDHVRELGLDAVEIPLMEPDKVDPAAIAARAQACGLEVLTSLALPEHADPSSEDKDVRRRGLELLTRCIDLTANMGASVFTGVVYSAIGRRIDRRVEEADYERAAEVLKAAARHAQGRSVTIGLEPINRYETFLVNTAAQARRLLELIDEPNVGIHLDAYHMNIEEEDFYETTLSVVPHLVHFHLSESHRGIPGRGTVDWDAIMRALADGGYAGFVGLESFVDIAEAMRAATYVWRQLAPDSDTLVSEGLAYLKGLEAKYAA</sequence>
<feature type="domain" description="Xylose isomerase-like TIM barrel" evidence="1">
    <location>
        <begin position="28"/>
        <end position="256"/>
    </location>
</feature>
<gene>
    <name evidence="2" type="ORF">Gocc_0228</name>
</gene>
<evidence type="ECO:0000313" key="3">
    <source>
        <dbReference type="Proteomes" id="UP000254134"/>
    </source>
</evidence>
<dbReference type="PANTHER" id="PTHR12110:SF41">
    <property type="entry name" value="INOSOSE DEHYDRATASE"/>
    <property type="match status" value="1"/>
</dbReference>
<dbReference type="InterPro" id="IPR050312">
    <property type="entry name" value="IolE/XylAMocC-like"/>
</dbReference>
<proteinExistence type="predicted"/>
<dbReference type="InterPro" id="IPR036237">
    <property type="entry name" value="Xyl_isomerase-like_sf"/>
</dbReference>
<dbReference type="EMBL" id="QQZY01000001">
    <property type="protein sequence ID" value="RDI75809.1"/>
    <property type="molecule type" value="Genomic_DNA"/>
</dbReference>
<evidence type="ECO:0000259" key="1">
    <source>
        <dbReference type="Pfam" id="PF01261"/>
    </source>
</evidence>
<comment type="caution">
    <text evidence="2">The sequence shown here is derived from an EMBL/GenBank/DDBJ whole genome shotgun (WGS) entry which is preliminary data.</text>
</comment>
<protein>
    <submittedName>
        <fullName evidence="2">Sugar phosphate isomerase/epimerase</fullName>
    </submittedName>
</protein>
<dbReference type="InterPro" id="IPR013022">
    <property type="entry name" value="Xyl_isomerase-like_TIM-brl"/>
</dbReference>
<organism evidence="2 3">
    <name type="scientific">Gaiella occulta</name>
    <dbReference type="NCBI Taxonomy" id="1002870"/>
    <lineage>
        <taxon>Bacteria</taxon>
        <taxon>Bacillati</taxon>
        <taxon>Actinomycetota</taxon>
        <taxon>Thermoleophilia</taxon>
        <taxon>Gaiellales</taxon>
        <taxon>Gaiellaceae</taxon>
        <taxon>Gaiella</taxon>
    </lineage>
</organism>